<dbReference type="SUPFAM" id="SSF53067">
    <property type="entry name" value="Actin-like ATPase domain"/>
    <property type="match status" value="2"/>
</dbReference>
<dbReference type="NCBIfam" id="TIGR03725">
    <property type="entry name" value="T6A_YeaZ"/>
    <property type="match status" value="1"/>
</dbReference>
<dbReference type="PANTHER" id="PTHR11735:SF11">
    <property type="entry name" value="TRNA THREONYLCARBAMOYLADENOSINE BIOSYNTHESIS PROTEIN TSAB"/>
    <property type="match status" value="1"/>
</dbReference>
<dbReference type="InterPro" id="IPR043129">
    <property type="entry name" value="ATPase_NBD"/>
</dbReference>
<dbReference type="RefSeq" id="WP_092038064.1">
    <property type="nucleotide sequence ID" value="NZ_FOOK01000013.1"/>
</dbReference>
<evidence type="ECO:0000313" key="3">
    <source>
        <dbReference type="Proteomes" id="UP000198661"/>
    </source>
</evidence>
<accession>A0A1I2NIS6</accession>
<evidence type="ECO:0000259" key="1">
    <source>
        <dbReference type="Pfam" id="PF00814"/>
    </source>
</evidence>
<dbReference type="GO" id="GO:0002949">
    <property type="term" value="P:tRNA threonylcarbamoyladenosine modification"/>
    <property type="evidence" value="ECO:0007669"/>
    <property type="project" value="InterPro"/>
</dbReference>
<evidence type="ECO:0000313" key="2">
    <source>
        <dbReference type="EMBL" id="SFG03508.1"/>
    </source>
</evidence>
<protein>
    <submittedName>
        <fullName evidence="2">tRNA threonylcarbamoyladenosine biosynthesis protein TsaB</fullName>
    </submittedName>
</protein>
<reference evidence="2 3" key="1">
    <citation type="submission" date="2016-10" db="EMBL/GenBank/DDBJ databases">
        <authorList>
            <person name="de Groot N.N."/>
        </authorList>
    </citation>
    <scope>NUCLEOTIDE SEQUENCE [LARGE SCALE GENOMIC DNA]</scope>
    <source>
        <strain evidence="2 3">DSM 44945</strain>
    </source>
</reference>
<dbReference type="InterPro" id="IPR022496">
    <property type="entry name" value="T6A_TsaB"/>
</dbReference>
<dbReference type="EMBL" id="FOOK01000013">
    <property type="protein sequence ID" value="SFG03508.1"/>
    <property type="molecule type" value="Genomic_DNA"/>
</dbReference>
<dbReference type="PANTHER" id="PTHR11735">
    <property type="entry name" value="TRNA N6-ADENOSINE THREONYLCARBAMOYLTRANSFERASE"/>
    <property type="match status" value="1"/>
</dbReference>
<gene>
    <name evidence="2" type="ORF">SAMN04488025_11332</name>
</gene>
<dbReference type="Proteomes" id="UP000198661">
    <property type="component" value="Unassembled WGS sequence"/>
</dbReference>
<dbReference type="Gene3D" id="3.30.420.40">
    <property type="match status" value="2"/>
</dbReference>
<organism evidence="2 3">
    <name type="scientific">Planifilum fulgidum</name>
    <dbReference type="NCBI Taxonomy" id="201973"/>
    <lineage>
        <taxon>Bacteria</taxon>
        <taxon>Bacillati</taxon>
        <taxon>Bacillota</taxon>
        <taxon>Bacilli</taxon>
        <taxon>Bacillales</taxon>
        <taxon>Thermoactinomycetaceae</taxon>
        <taxon>Planifilum</taxon>
    </lineage>
</organism>
<dbReference type="GO" id="GO:0005829">
    <property type="term" value="C:cytosol"/>
    <property type="evidence" value="ECO:0007669"/>
    <property type="project" value="TreeGrafter"/>
</dbReference>
<feature type="domain" description="Gcp-like" evidence="1">
    <location>
        <begin position="24"/>
        <end position="228"/>
    </location>
</feature>
<dbReference type="Pfam" id="PF00814">
    <property type="entry name" value="TsaD"/>
    <property type="match status" value="1"/>
</dbReference>
<keyword evidence="3" id="KW-1185">Reference proteome</keyword>
<sequence length="239" mass="26441">MKVLAIDTSTLVMGVALLEEDRILGEVTTNLRKDHSVRLMPMVARLLEELRLTFSDLDLIAVAAGPGSYTGVRIGVTTAKTMAWSRNLPLIGISTLAVLAMNGMRFGGKIAPLFDARRDRIYTGLFQGGESGEVRPVKKERVVSVDEWLKELEGEGPVLFLGDDVDRFRERIRDALGENAFFGLPPENIPRASCLGRLALERWKREGKGEGPDFAPNYLQLAEAEVKWLSRRGNGKSTE</sequence>
<dbReference type="STRING" id="201973.SAMN04488025_11332"/>
<dbReference type="AlphaFoldDB" id="A0A1I2NIS6"/>
<dbReference type="CDD" id="cd24032">
    <property type="entry name" value="ASKHA_NBD_TsaB"/>
    <property type="match status" value="1"/>
</dbReference>
<proteinExistence type="predicted"/>
<dbReference type="OrthoDB" id="9784166at2"/>
<name>A0A1I2NIS6_9BACL</name>
<dbReference type="InterPro" id="IPR000905">
    <property type="entry name" value="Gcp-like_dom"/>
</dbReference>